<gene>
    <name evidence="2" type="ORF">LIN78_16075</name>
</gene>
<dbReference type="PANTHER" id="PTHR30514">
    <property type="entry name" value="GLUCOKINASE"/>
    <property type="match status" value="1"/>
</dbReference>
<feature type="domain" description="HTH rpiR-type" evidence="1">
    <location>
        <begin position="10"/>
        <end position="86"/>
    </location>
</feature>
<dbReference type="Pfam" id="PF01418">
    <property type="entry name" value="HTH_6"/>
    <property type="match status" value="1"/>
</dbReference>
<dbReference type="Gene3D" id="3.40.50.10490">
    <property type="entry name" value="Glucose-6-phosphate isomerase like protein, domain 1"/>
    <property type="match status" value="1"/>
</dbReference>
<dbReference type="PANTHER" id="PTHR30514:SF18">
    <property type="entry name" value="RPIR-FAMILY TRANSCRIPTIONAL REGULATOR"/>
    <property type="match status" value="1"/>
</dbReference>
<evidence type="ECO:0000313" key="3">
    <source>
        <dbReference type="Proteomes" id="UP001165395"/>
    </source>
</evidence>
<dbReference type="SUPFAM" id="SSF53697">
    <property type="entry name" value="SIS domain"/>
    <property type="match status" value="1"/>
</dbReference>
<keyword evidence="3" id="KW-1185">Reference proteome</keyword>
<dbReference type="InterPro" id="IPR009057">
    <property type="entry name" value="Homeodomain-like_sf"/>
</dbReference>
<dbReference type="InterPro" id="IPR047640">
    <property type="entry name" value="RpiR-like"/>
</dbReference>
<dbReference type="InterPro" id="IPR036388">
    <property type="entry name" value="WH-like_DNA-bd_sf"/>
</dbReference>
<dbReference type="RefSeq" id="WP_227181896.1">
    <property type="nucleotide sequence ID" value="NZ_JAJBZT010000011.1"/>
</dbReference>
<proteinExistence type="predicted"/>
<dbReference type="InterPro" id="IPR046348">
    <property type="entry name" value="SIS_dom_sf"/>
</dbReference>
<dbReference type="PROSITE" id="PS51071">
    <property type="entry name" value="HTH_RPIR"/>
    <property type="match status" value="1"/>
</dbReference>
<dbReference type="InterPro" id="IPR000281">
    <property type="entry name" value="HTH_RpiR"/>
</dbReference>
<reference evidence="2" key="1">
    <citation type="submission" date="2021-10" db="EMBL/GenBank/DDBJ databases">
        <title>The complete genome sequence of Leeia sp. TBRC 13508.</title>
        <authorList>
            <person name="Charoenyingcharoen P."/>
            <person name="Yukphan P."/>
        </authorList>
    </citation>
    <scope>NUCLEOTIDE SEQUENCE</scope>
    <source>
        <strain evidence="2">TBRC 13508</strain>
    </source>
</reference>
<comment type="caution">
    <text evidence="2">The sequence shown here is derived from an EMBL/GenBank/DDBJ whole genome shotgun (WGS) entry which is preliminary data.</text>
</comment>
<sequence>MSGEELMQQMRVMERISLAYQTLSPQLQRVADYLEKNQHHIWQLRNMDIAAACNVTPSTIARFANRFGYSGFSELQAALVSDFISRHAQLQAQTTTDVVTNITNEDVLQRLKTDIDSIQQIIRNDIIGFSRLKSSILHAHRVHVIGLGWLFSAGIYLENTLLDNEIDASVINGAGGFFINELQRIKKDDFLIVIGDRQDLQLFDELMKFNRSIKPQTALISSDDQLKNPLWASYSVIVPTNKQPAKYKRSMIAYIAFLNALVESLH</sequence>
<dbReference type="Gene3D" id="1.10.10.10">
    <property type="entry name" value="Winged helix-like DNA-binding domain superfamily/Winged helix DNA-binding domain"/>
    <property type="match status" value="1"/>
</dbReference>
<protein>
    <submittedName>
        <fullName evidence="2">MurR/RpiR family transcriptional regulator</fullName>
    </submittedName>
</protein>
<name>A0ABS8DA34_9NEIS</name>
<accession>A0ABS8DA34</accession>
<organism evidence="2 3">
    <name type="scientific">Leeia speluncae</name>
    <dbReference type="NCBI Taxonomy" id="2884804"/>
    <lineage>
        <taxon>Bacteria</taxon>
        <taxon>Pseudomonadati</taxon>
        <taxon>Pseudomonadota</taxon>
        <taxon>Betaproteobacteria</taxon>
        <taxon>Neisseriales</taxon>
        <taxon>Leeiaceae</taxon>
        <taxon>Leeia</taxon>
    </lineage>
</organism>
<dbReference type="EMBL" id="JAJBZT010000011">
    <property type="protein sequence ID" value="MCB6185065.1"/>
    <property type="molecule type" value="Genomic_DNA"/>
</dbReference>
<evidence type="ECO:0000259" key="1">
    <source>
        <dbReference type="PROSITE" id="PS51071"/>
    </source>
</evidence>
<dbReference type="SUPFAM" id="SSF46689">
    <property type="entry name" value="Homeodomain-like"/>
    <property type="match status" value="1"/>
</dbReference>
<evidence type="ECO:0000313" key="2">
    <source>
        <dbReference type="EMBL" id="MCB6185065.1"/>
    </source>
</evidence>
<dbReference type="Proteomes" id="UP001165395">
    <property type="component" value="Unassembled WGS sequence"/>
</dbReference>